<evidence type="ECO:0000313" key="15">
    <source>
        <dbReference type="RefSeq" id="XP_071905102.1"/>
    </source>
</evidence>
<keyword evidence="5" id="KW-0539">Nucleus</keyword>
<dbReference type="GeneID" id="140004029"/>
<evidence type="ECO:0000259" key="8">
    <source>
        <dbReference type="PROSITE" id="PS50016"/>
    </source>
</evidence>
<dbReference type="SMART" id="SM00249">
    <property type="entry name" value="PHD"/>
    <property type="match status" value="1"/>
</dbReference>
<organism evidence="11 14">
    <name type="scientific">Coffea arabica</name>
    <name type="common">Arabian coffee</name>
    <dbReference type="NCBI Taxonomy" id="13443"/>
    <lineage>
        <taxon>Eukaryota</taxon>
        <taxon>Viridiplantae</taxon>
        <taxon>Streptophyta</taxon>
        <taxon>Embryophyta</taxon>
        <taxon>Tracheophyta</taxon>
        <taxon>Spermatophyta</taxon>
        <taxon>Magnoliopsida</taxon>
        <taxon>eudicotyledons</taxon>
        <taxon>Gunneridae</taxon>
        <taxon>Pentapetalae</taxon>
        <taxon>asterids</taxon>
        <taxon>lamiids</taxon>
        <taxon>Gentianales</taxon>
        <taxon>Rubiaceae</taxon>
        <taxon>Ixoroideae</taxon>
        <taxon>Gardenieae complex</taxon>
        <taxon>Bertiereae - Coffeeae clade</taxon>
        <taxon>Coffeeae</taxon>
        <taxon>Coffea</taxon>
    </lineage>
</organism>
<dbReference type="SUPFAM" id="SSF46689">
    <property type="entry name" value="Homeodomain-like"/>
    <property type="match status" value="1"/>
</dbReference>
<evidence type="ECO:0000313" key="12">
    <source>
        <dbReference type="RefSeq" id="XP_071905099.1"/>
    </source>
</evidence>
<dbReference type="RefSeq" id="XP_071905099.1">
    <property type="nucleotide sequence ID" value="XM_072048998.1"/>
</dbReference>
<keyword evidence="11" id="KW-1185">Reference proteome</keyword>
<feature type="compositionally biased region" description="Basic and acidic residues" evidence="7">
    <location>
        <begin position="337"/>
        <end position="346"/>
    </location>
</feature>
<dbReference type="InterPro" id="IPR019787">
    <property type="entry name" value="Znf_PHD-finger"/>
</dbReference>
<evidence type="ECO:0000256" key="1">
    <source>
        <dbReference type="ARBA" id="ARBA00004123"/>
    </source>
</evidence>
<evidence type="ECO:0000256" key="4">
    <source>
        <dbReference type="ARBA" id="ARBA00022833"/>
    </source>
</evidence>
<comment type="subcellular location">
    <subcellularLocation>
        <location evidence="1">Nucleus</location>
    </subcellularLocation>
</comment>
<feature type="region of interest" description="Disordered" evidence="7">
    <location>
        <begin position="103"/>
        <end position="122"/>
    </location>
</feature>
<proteinExistence type="predicted"/>
<evidence type="ECO:0000313" key="11">
    <source>
        <dbReference type="Proteomes" id="UP001652660"/>
    </source>
</evidence>
<keyword evidence="3 6" id="KW-0863">Zinc-finger</keyword>
<dbReference type="Pfam" id="PF00249">
    <property type="entry name" value="Myb_DNA-binding"/>
    <property type="match status" value="1"/>
</dbReference>
<evidence type="ECO:0000256" key="7">
    <source>
        <dbReference type="SAM" id="MobiDB-lite"/>
    </source>
</evidence>
<feature type="compositionally biased region" description="Basic and acidic residues" evidence="7">
    <location>
        <begin position="257"/>
        <end position="275"/>
    </location>
</feature>
<dbReference type="PANTHER" id="PTHR47863:SF5">
    <property type="entry name" value="HOMEODOMAIN-LIKE PROTEIN WITH RING_FYVE_PHD-TYPE ZINC FINGER DOMAIN-CONTAINING PROTEIN-RELATED"/>
    <property type="match status" value="1"/>
</dbReference>
<dbReference type="Gene3D" id="1.10.10.60">
    <property type="entry name" value="Homeodomain-like"/>
    <property type="match status" value="1"/>
</dbReference>
<dbReference type="InterPro" id="IPR001005">
    <property type="entry name" value="SANT/Myb"/>
</dbReference>
<feature type="domain" description="Myb-like" evidence="9">
    <location>
        <begin position="396"/>
        <end position="457"/>
    </location>
</feature>
<dbReference type="InterPro" id="IPR013083">
    <property type="entry name" value="Znf_RING/FYVE/PHD"/>
</dbReference>
<gene>
    <name evidence="12 13 14 15" type="primary">LOC140004029</name>
</gene>
<evidence type="ECO:0000256" key="2">
    <source>
        <dbReference type="ARBA" id="ARBA00022723"/>
    </source>
</evidence>
<feature type="region of interest" description="Disordered" evidence="7">
    <location>
        <begin position="249"/>
        <end position="275"/>
    </location>
</feature>
<dbReference type="SMART" id="SM00717">
    <property type="entry name" value="SANT"/>
    <property type="match status" value="1"/>
</dbReference>
<dbReference type="PROSITE" id="PS51294">
    <property type="entry name" value="HTH_MYB"/>
    <property type="match status" value="1"/>
</dbReference>
<evidence type="ECO:0000256" key="3">
    <source>
        <dbReference type="ARBA" id="ARBA00022771"/>
    </source>
</evidence>
<dbReference type="PROSITE" id="PS01359">
    <property type="entry name" value="ZF_PHD_1"/>
    <property type="match status" value="1"/>
</dbReference>
<dbReference type="CDD" id="cd11660">
    <property type="entry name" value="SANT_TRF"/>
    <property type="match status" value="1"/>
</dbReference>
<evidence type="ECO:0000259" key="9">
    <source>
        <dbReference type="PROSITE" id="PS50090"/>
    </source>
</evidence>
<dbReference type="RefSeq" id="XP_071905102.1">
    <property type="nucleotide sequence ID" value="XM_072049001.1"/>
</dbReference>
<reference evidence="12 13" key="1">
    <citation type="submission" date="2025-05" db="UniProtKB">
        <authorList>
            <consortium name="RefSeq"/>
        </authorList>
    </citation>
    <scope>IDENTIFICATION</scope>
    <source>
        <tissue evidence="12 13">Leaves</tissue>
    </source>
</reference>
<dbReference type="InterPro" id="IPR009057">
    <property type="entry name" value="Homeodomain-like_sf"/>
</dbReference>
<protein>
    <submittedName>
        <fullName evidence="12 13">Uncharacterized protein isoform X1</fullName>
    </submittedName>
</protein>
<keyword evidence="2" id="KW-0479">Metal-binding</keyword>
<dbReference type="Gene3D" id="3.30.40.10">
    <property type="entry name" value="Zinc/RING finger domain, C3HC4 (zinc finger)"/>
    <property type="match status" value="1"/>
</dbReference>
<dbReference type="SUPFAM" id="SSF57903">
    <property type="entry name" value="FYVE/PHD zinc finger"/>
    <property type="match status" value="1"/>
</dbReference>
<dbReference type="PROSITE" id="PS50090">
    <property type="entry name" value="MYB_LIKE"/>
    <property type="match status" value="1"/>
</dbReference>
<dbReference type="Proteomes" id="UP001652660">
    <property type="component" value="Chromosome 5e"/>
</dbReference>
<dbReference type="RefSeq" id="XP_071905101.1">
    <property type="nucleotide sequence ID" value="XM_072049000.1"/>
</dbReference>
<name>A0ABM4UCU5_COFAR</name>
<dbReference type="PROSITE" id="PS50016">
    <property type="entry name" value="ZF_PHD_2"/>
    <property type="match status" value="1"/>
</dbReference>
<dbReference type="InterPro" id="IPR011011">
    <property type="entry name" value="Znf_FYVE_PHD"/>
</dbReference>
<accession>A0ABM4UCU5</accession>
<evidence type="ECO:0000313" key="13">
    <source>
        <dbReference type="RefSeq" id="XP_071905100.1"/>
    </source>
</evidence>
<evidence type="ECO:0000313" key="14">
    <source>
        <dbReference type="RefSeq" id="XP_071905101.1"/>
    </source>
</evidence>
<sequence>MGWSEKDFCIKCDKGGKVLVCRDSRCPIVVHEKCLGFPAKFDEMGRFYCPYCVYRRAIEEAHQAREKALSKKKALSKFLDTKMTNAEWQTQKTEISKGKELSQLPGVDSTGSLNSGSRPDKINVHNHTARLVEDQNEGRFAPECSRLVLLSKETGESIRGDQNDVLCSNTGDIGGSSDCNCRIVVVGHRTESGPIVASGNECVSSDREETIKRFEMVEIGNKFQLHSQWQQDDFRGKVVEDQLDDKNLRESPAVENHGMENHLSPEAKRVGRDGDMLREYDGRLVGEEVEKEKVLESPAISPSHPALEMHLQEKRAGQTSDSICKDSNAASTGKASKQNDKRKEQNAEATCFRKLSQNSASHHRASLDQFEKIHACSKLRKLNKPAPQCSMILCPNARRKSLPWTDAEEEMLKEGVEKFSTDRNKNIPWRKILEFGRHVFDGSRTPVDLKDKWRNILAKVTSCILSMSEDMTLFAPKSINAAWRKLNLEAAEID</sequence>
<feature type="region of interest" description="Disordered" evidence="7">
    <location>
        <begin position="311"/>
        <end position="347"/>
    </location>
</feature>
<evidence type="ECO:0000259" key="10">
    <source>
        <dbReference type="PROSITE" id="PS51294"/>
    </source>
</evidence>
<feature type="domain" description="HTH myb-type" evidence="10">
    <location>
        <begin position="396"/>
        <end position="461"/>
    </location>
</feature>
<dbReference type="RefSeq" id="XP_071905100.1">
    <property type="nucleotide sequence ID" value="XM_072048999.1"/>
</dbReference>
<feature type="domain" description="PHD-type" evidence="8">
    <location>
        <begin position="6"/>
        <end position="55"/>
    </location>
</feature>
<keyword evidence="4" id="KW-0862">Zinc</keyword>
<evidence type="ECO:0000256" key="5">
    <source>
        <dbReference type="ARBA" id="ARBA00023242"/>
    </source>
</evidence>
<evidence type="ECO:0000256" key="6">
    <source>
        <dbReference type="PROSITE-ProRule" id="PRU00146"/>
    </source>
</evidence>
<dbReference type="InterPro" id="IPR001965">
    <property type="entry name" value="Znf_PHD"/>
</dbReference>
<dbReference type="InterPro" id="IPR019786">
    <property type="entry name" value="Zinc_finger_PHD-type_CS"/>
</dbReference>
<dbReference type="PANTHER" id="PTHR47863">
    <property type="entry name" value="RING/FYVE/PHD ZINC FINGER SUPERFAMILY PROTEIN"/>
    <property type="match status" value="1"/>
</dbReference>
<dbReference type="InterPro" id="IPR017930">
    <property type="entry name" value="Myb_dom"/>
</dbReference>